<keyword evidence="1" id="KW-0732">Signal</keyword>
<evidence type="ECO:0000313" key="3">
    <source>
        <dbReference type="Proteomes" id="UP001610334"/>
    </source>
</evidence>
<protein>
    <recommendedName>
        <fullName evidence="4">Secreted protein</fullName>
    </recommendedName>
</protein>
<name>A0ABR4GRG0_9EURO</name>
<evidence type="ECO:0008006" key="4">
    <source>
        <dbReference type="Google" id="ProtNLM"/>
    </source>
</evidence>
<proteinExistence type="predicted"/>
<comment type="caution">
    <text evidence="2">The sequence shown here is derived from an EMBL/GenBank/DDBJ whole genome shotgun (WGS) entry which is preliminary data.</text>
</comment>
<dbReference type="Proteomes" id="UP001610334">
    <property type="component" value="Unassembled WGS sequence"/>
</dbReference>
<keyword evidence="3" id="KW-1185">Reference proteome</keyword>
<feature type="chain" id="PRO_5046618235" description="Secreted protein" evidence="1">
    <location>
        <begin position="20"/>
        <end position="194"/>
    </location>
</feature>
<reference evidence="2 3" key="1">
    <citation type="submission" date="2024-07" db="EMBL/GenBank/DDBJ databases">
        <title>Section-level genome sequencing and comparative genomics of Aspergillus sections Usti and Cavernicolus.</title>
        <authorList>
            <consortium name="Lawrence Berkeley National Laboratory"/>
            <person name="Nybo J.L."/>
            <person name="Vesth T.C."/>
            <person name="Theobald S."/>
            <person name="Frisvad J.C."/>
            <person name="Larsen T.O."/>
            <person name="Kjaerboelling I."/>
            <person name="Rothschild-Mancinelli K."/>
            <person name="Lyhne E.K."/>
            <person name="Kogle M.E."/>
            <person name="Barry K."/>
            <person name="Clum A."/>
            <person name="Na H."/>
            <person name="Ledsgaard L."/>
            <person name="Lin J."/>
            <person name="Lipzen A."/>
            <person name="Kuo A."/>
            <person name="Riley R."/>
            <person name="Mondo S."/>
            <person name="Labutti K."/>
            <person name="Haridas S."/>
            <person name="Pangalinan J."/>
            <person name="Salamov A.A."/>
            <person name="Simmons B.A."/>
            <person name="Magnuson J.K."/>
            <person name="Chen J."/>
            <person name="Drula E."/>
            <person name="Henrissat B."/>
            <person name="Wiebenga A."/>
            <person name="Lubbers R.J."/>
            <person name="Gomes A.C."/>
            <person name="Makela M.R."/>
            <person name="Stajich J."/>
            <person name="Grigoriev I.V."/>
            <person name="Mortensen U.H."/>
            <person name="De Vries R.P."/>
            <person name="Baker S.E."/>
            <person name="Andersen M.R."/>
        </authorList>
    </citation>
    <scope>NUCLEOTIDE SEQUENCE [LARGE SCALE GENOMIC DNA]</scope>
    <source>
        <strain evidence="2 3">CBS 588.65</strain>
    </source>
</reference>
<evidence type="ECO:0000256" key="1">
    <source>
        <dbReference type="SAM" id="SignalP"/>
    </source>
</evidence>
<evidence type="ECO:0000313" key="2">
    <source>
        <dbReference type="EMBL" id="KAL2801658.1"/>
    </source>
</evidence>
<gene>
    <name evidence="2" type="ORF">BJX63DRAFT_162922</name>
</gene>
<feature type="signal peptide" evidence="1">
    <location>
        <begin position="1"/>
        <end position="19"/>
    </location>
</feature>
<dbReference type="EMBL" id="JBFXLT010000273">
    <property type="protein sequence ID" value="KAL2801658.1"/>
    <property type="molecule type" value="Genomic_DNA"/>
</dbReference>
<organism evidence="2 3">
    <name type="scientific">Aspergillus granulosus</name>
    <dbReference type="NCBI Taxonomy" id="176169"/>
    <lineage>
        <taxon>Eukaryota</taxon>
        <taxon>Fungi</taxon>
        <taxon>Dikarya</taxon>
        <taxon>Ascomycota</taxon>
        <taxon>Pezizomycotina</taxon>
        <taxon>Eurotiomycetes</taxon>
        <taxon>Eurotiomycetidae</taxon>
        <taxon>Eurotiales</taxon>
        <taxon>Aspergillaceae</taxon>
        <taxon>Aspergillus</taxon>
        <taxon>Aspergillus subgen. Nidulantes</taxon>
    </lineage>
</organism>
<sequence>MIICLSEALLVSGTCLVLACGLREGRPPAPRRPAMERPIASVRTRPVSLSQFPWTRFVSTKGSELSSHAIGSVFTRPKESRNVRRAHGDGLTRAFRLVEATTRQSSVALLLNNILVAMIRSYGGGHERCLVGFYAVKRSARRRPVLSHYANLCWVSQAHMQPRCMKMSHVKLSLNTRLVLQIGKTLSGLGTTLA</sequence>
<accession>A0ABR4GRG0</accession>